<dbReference type="PANTHER" id="PTHR34154">
    <property type="entry name" value="ALKALI-SENSITIVE LINKAGE PROTEIN 1"/>
    <property type="match status" value="1"/>
</dbReference>
<gene>
    <name evidence="3" type="ORF">PG999_004077</name>
</gene>
<dbReference type="Pfam" id="PF00188">
    <property type="entry name" value="CAP"/>
    <property type="match status" value="1"/>
</dbReference>
<proteinExistence type="predicted"/>
<accession>A0AAW0R5I7</accession>
<evidence type="ECO:0000259" key="2">
    <source>
        <dbReference type="SMART" id="SM00198"/>
    </source>
</evidence>
<dbReference type="EMBL" id="JAQQWP010000003">
    <property type="protein sequence ID" value="KAK8124159.1"/>
    <property type="molecule type" value="Genomic_DNA"/>
</dbReference>
<dbReference type="InterPro" id="IPR024655">
    <property type="entry name" value="Asl1_glyco_hydro_catalytic"/>
</dbReference>
<dbReference type="SUPFAM" id="SSF55797">
    <property type="entry name" value="PR-1-like"/>
    <property type="match status" value="1"/>
</dbReference>
<dbReference type="InterPro" id="IPR053183">
    <property type="entry name" value="ASL1"/>
</dbReference>
<protein>
    <recommendedName>
        <fullName evidence="2">SCP domain-containing protein</fullName>
    </recommendedName>
</protein>
<feature type="region of interest" description="Disordered" evidence="1">
    <location>
        <begin position="378"/>
        <end position="398"/>
    </location>
</feature>
<dbReference type="Gene3D" id="3.20.20.80">
    <property type="entry name" value="Glycosidases"/>
    <property type="match status" value="1"/>
</dbReference>
<reference evidence="3 4" key="1">
    <citation type="submission" date="2023-01" db="EMBL/GenBank/DDBJ databases">
        <title>Analysis of 21 Apiospora genomes using comparative genomics revels a genus with tremendous synthesis potential of carbohydrate active enzymes and secondary metabolites.</title>
        <authorList>
            <person name="Sorensen T."/>
        </authorList>
    </citation>
    <scope>NUCLEOTIDE SEQUENCE [LARGE SCALE GENOMIC DNA]</scope>
    <source>
        <strain evidence="3 4">CBS 117206</strain>
    </source>
</reference>
<dbReference type="InterPro" id="IPR017853">
    <property type="entry name" value="GH"/>
</dbReference>
<dbReference type="InterPro" id="IPR001283">
    <property type="entry name" value="CRISP-related"/>
</dbReference>
<evidence type="ECO:0000313" key="3">
    <source>
        <dbReference type="EMBL" id="KAK8124159.1"/>
    </source>
</evidence>
<name>A0AAW0R5I7_9PEZI</name>
<dbReference type="PRINTS" id="PR00838">
    <property type="entry name" value="V5ALLERGEN"/>
</dbReference>
<dbReference type="PRINTS" id="PR00837">
    <property type="entry name" value="V5TPXLIKE"/>
</dbReference>
<dbReference type="Gene3D" id="3.40.33.10">
    <property type="entry name" value="CAP"/>
    <property type="match status" value="1"/>
</dbReference>
<keyword evidence="4" id="KW-1185">Reference proteome</keyword>
<dbReference type="GO" id="GO:0009277">
    <property type="term" value="C:fungal-type cell wall"/>
    <property type="evidence" value="ECO:0007669"/>
    <property type="project" value="TreeGrafter"/>
</dbReference>
<dbReference type="InterPro" id="IPR014044">
    <property type="entry name" value="CAP_dom"/>
</dbReference>
<dbReference type="CDD" id="cd05382">
    <property type="entry name" value="CAP_GAPR1-like"/>
    <property type="match status" value="1"/>
</dbReference>
<evidence type="ECO:0000313" key="4">
    <source>
        <dbReference type="Proteomes" id="UP001392437"/>
    </source>
</evidence>
<dbReference type="Pfam" id="PF11790">
    <property type="entry name" value="Glyco_hydro_cc"/>
    <property type="match status" value="1"/>
</dbReference>
<dbReference type="InterPro" id="IPR002413">
    <property type="entry name" value="V5_allergen-like"/>
</dbReference>
<dbReference type="Proteomes" id="UP001392437">
    <property type="component" value="Unassembled WGS sequence"/>
</dbReference>
<sequence length="502" mass="55973">MVIKKRQILWDWTNSSGAGNPGVPGKLDQVGFGANSPVASLINWNAWVPPELKGRVPFRPMVRELASASGNDWSIIQNNNFPIILFFNEPERHGISPEKARDIWLKQMVPLRKNKGRKLGSPAVASDDNGRKWIEKFMSLIPNDKPDYLCLHYYSTNADEAIKYITNMHNKWNKIPVMVTEIACIDRNYQNVVKFTAKVCNWMDKQSWIAEYGLFDFQRKVADDFVSPAAQLMDANGNFTELGKKYCHEQPMKGPDGKVLLVAEAGEEEAAAVGVQSLAVEEQPEEEVAAASAAADDAETDAQLIEPLTNEEGEETATAENGTEEEPTMGIMAISQDAQKALNLHNNKRKGKNLKALTWDDKLAQNATAYAKVLAQKGKLEHSPGSSRPNQGENLAAGTGSLNLEKSAKMWLDEEKNYHGEKIPDGNFGSYGHYTQCMWKSTTKVGMGSAKGSNGWTYVVGRYSPWQLYWTEAVLIIMRLLLMLRLGYLLETGFHTVRSLLR</sequence>
<comment type="caution">
    <text evidence="3">The sequence shown here is derived from an EMBL/GenBank/DDBJ whole genome shotgun (WGS) entry which is preliminary data.</text>
</comment>
<dbReference type="SUPFAM" id="SSF51445">
    <property type="entry name" value="(Trans)glycosidases"/>
    <property type="match status" value="1"/>
</dbReference>
<dbReference type="SMART" id="SM00198">
    <property type="entry name" value="SCP"/>
    <property type="match status" value="1"/>
</dbReference>
<evidence type="ECO:0000256" key="1">
    <source>
        <dbReference type="SAM" id="MobiDB-lite"/>
    </source>
</evidence>
<feature type="domain" description="SCP" evidence="2">
    <location>
        <begin position="336"/>
        <end position="471"/>
    </location>
</feature>
<dbReference type="PANTHER" id="PTHR34154:SF3">
    <property type="entry name" value="ALKALI-SENSITIVE LINKAGE PROTEIN 1"/>
    <property type="match status" value="1"/>
</dbReference>
<dbReference type="AlphaFoldDB" id="A0AAW0R5I7"/>
<organism evidence="3 4">
    <name type="scientific">Apiospora kogelbergensis</name>
    <dbReference type="NCBI Taxonomy" id="1337665"/>
    <lineage>
        <taxon>Eukaryota</taxon>
        <taxon>Fungi</taxon>
        <taxon>Dikarya</taxon>
        <taxon>Ascomycota</taxon>
        <taxon>Pezizomycotina</taxon>
        <taxon>Sordariomycetes</taxon>
        <taxon>Xylariomycetidae</taxon>
        <taxon>Amphisphaeriales</taxon>
        <taxon>Apiosporaceae</taxon>
        <taxon>Apiospora</taxon>
    </lineage>
</organism>
<feature type="compositionally biased region" description="Polar residues" evidence="1">
    <location>
        <begin position="384"/>
        <end position="393"/>
    </location>
</feature>
<dbReference type="GO" id="GO:0071966">
    <property type="term" value="P:fungal-type cell wall polysaccharide metabolic process"/>
    <property type="evidence" value="ECO:0007669"/>
    <property type="project" value="TreeGrafter"/>
</dbReference>
<dbReference type="InterPro" id="IPR034113">
    <property type="entry name" value="SCP_GAPR1-like"/>
</dbReference>
<dbReference type="InterPro" id="IPR035940">
    <property type="entry name" value="CAP_sf"/>
</dbReference>